<name>B0VF01_CLOAI</name>
<dbReference type="PROSITE" id="PS51257">
    <property type="entry name" value="PROKAR_LIPOPROTEIN"/>
    <property type="match status" value="1"/>
</dbReference>
<organism evidence="1 2">
    <name type="scientific">Cloacimonas acidaminovorans (strain Evry)</name>
    <dbReference type="NCBI Taxonomy" id="459349"/>
    <lineage>
        <taxon>Bacteria</taxon>
        <taxon>Pseudomonadati</taxon>
        <taxon>Candidatus Cloacimonadota</taxon>
        <taxon>Candidatus Cloacimonadia</taxon>
        <taxon>Candidatus Cloacimonadales</taxon>
        <taxon>Candidatus Cloacimonadaceae</taxon>
        <taxon>Candidatus Cloacimonas</taxon>
    </lineage>
</organism>
<dbReference type="STRING" id="459349.CLOAM0331"/>
<evidence type="ECO:0008006" key="3">
    <source>
        <dbReference type="Google" id="ProtNLM"/>
    </source>
</evidence>
<dbReference type="RefSeq" id="WP_015424097.1">
    <property type="nucleotide sequence ID" value="NC_020449.1"/>
</dbReference>
<keyword evidence="2" id="KW-1185">Reference proteome</keyword>
<dbReference type="eggNOG" id="ENOG5032ZJI">
    <property type="taxonomic scope" value="Bacteria"/>
</dbReference>
<dbReference type="InterPro" id="IPR032286">
    <property type="entry name" value="DUF4837"/>
</dbReference>
<dbReference type="KEGG" id="caci:CLOAM0331"/>
<proteinExistence type="predicted"/>
<gene>
    <name evidence="1" type="ordered locus">CLOAM0331</name>
</gene>
<accession>B0VF01</accession>
<dbReference type="AlphaFoldDB" id="B0VF01"/>
<dbReference type="EMBL" id="CU466930">
    <property type="protein sequence ID" value="CAO80236.1"/>
    <property type="molecule type" value="Genomic_DNA"/>
</dbReference>
<dbReference type="Pfam" id="PF16125">
    <property type="entry name" value="DUF4837"/>
    <property type="match status" value="1"/>
</dbReference>
<reference evidence="1 2" key="1">
    <citation type="journal article" date="2008" name="J. Bacteriol.">
        <title>'Candidatus Cloacamonas acidaminovorans': genome sequence reconstruction provides a first glimpse of a new bacterial division.</title>
        <authorList>
            <person name="Pelletier E."/>
            <person name="Kreimeyer A."/>
            <person name="Bocs S."/>
            <person name="Rouy Z."/>
            <person name="Gyapay G."/>
            <person name="Chouari R."/>
            <person name="Riviere D."/>
            <person name="Ganesan A."/>
            <person name="Daegelen P."/>
            <person name="Sghir A."/>
            <person name="Cohen G.N."/>
            <person name="Medigue C."/>
            <person name="Weissenbach J."/>
            <person name="Le Paslier D."/>
        </authorList>
    </citation>
    <scope>NUCLEOTIDE SEQUENCE [LARGE SCALE GENOMIC DNA]</scope>
    <source>
        <strain evidence="2">Evry</strain>
    </source>
</reference>
<evidence type="ECO:0000313" key="2">
    <source>
        <dbReference type="Proteomes" id="UP000002019"/>
    </source>
</evidence>
<sequence>MRKYMIFLLLLLVLFACSKEGGKIDRYTIYDKVIDHSKPLAMGDDRDVYVFCDSLAWQGLKPFIGSAIEQQIIIVYPEQYFNLVMADIKDVKRLSKYKNLVFIGHMESDLPVSAYMKRVLSQDFIKRVQQTGGELFTSENLNCCDQIVLFLLGKDAKSLQKIGALQAENIFSLLLKRFTNRQGYYAYQGKVIDPSFFDNYPFSLKIPDTYRLYSNDKVGRFLCFLYRARLENREIPDKYISVYYEPMPENKVDLNWLIAKRQEIGKKYFEGDEFDPELVRKEPFTFKKHPGYRLLGAWKNMKYAIGGGFQSYGFWDEKTKTAYIVDSTVYFPAGDKLPVLVELYVISNSLEIK</sequence>
<dbReference type="Proteomes" id="UP000002019">
    <property type="component" value="Chromosome"/>
</dbReference>
<protein>
    <recommendedName>
        <fullName evidence="3">DUF4837 domain-containing protein</fullName>
    </recommendedName>
</protein>
<dbReference type="OrthoDB" id="1115230at2"/>
<evidence type="ECO:0000313" key="1">
    <source>
        <dbReference type="EMBL" id="CAO80236.1"/>
    </source>
</evidence>
<dbReference type="HOGENOM" id="CLU_784591_0_0_0"/>